<dbReference type="PROSITE" id="PS51170">
    <property type="entry name" value="CW"/>
    <property type="match status" value="1"/>
</dbReference>
<name>A0AAV3W1H6_9CLOT</name>
<dbReference type="InterPro" id="IPR018337">
    <property type="entry name" value="Cell_wall/Cho-bd_repeat"/>
</dbReference>
<protein>
    <recommendedName>
        <fullName evidence="6">Cell wall-binding protein</fullName>
    </recommendedName>
</protein>
<proteinExistence type="predicted"/>
<evidence type="ECO:0000313" key="5">
    <source>
        <dbReference type="Proteomes" id="UP000325212"/>
    </source>
</evidence>
<keyword evidence="1" id="KW-0677">Repeat</keyword>
<dbReference type="RefSeq" id="WP_039771957.1">
    <property type="nucleotide sequence ID" value="NZ_BJLA01000011.1"/>
</dbReference>
<dbReference type="Proteomes" id="UP000325212">
    <property type="component" value="Unassembled WGS sequence"/>
</dbReference>
<dbReference type="Pfam" id="PF01473">
    <property type="entry name" value="Choline_bind_1"/>
    <property type="match status" value="1"/>
</dbReference>
<keyword evidence="3" id="KW-0732">Signal</keyword>
<dbReference type="AlphaFoldDB" id="A0AAV3W1H6"/>
<reference evidence="4 5" key="1">
    <citation type="submission" date="2019-06" db="EMBL/GenBank/DDBJ databases">
        <title>Draft genome sequence of Clostridium diolis DSM 15410.</title>
        <authorList>
            <person name="Kobayashi H."/>
            <person name="Tanizawa Y."/>
            <person name="Tohno M."/>
        </authorList>
    </citation>
    <scope>NUCLEOTIDE SEQUENCE [LARGE SCALE GENOMIC DNA]</scope>
    <source>
        <strain evidence="4 5">DSM 15410</strain>
    </source>
</reference>
<feature type="repeat" description="Cell wall-binding" evidence="2">
    <location>
        <begin position="47"/>
        <end position="66"/>
    </location>
</feature>
<evidence type="ECO:0000256" key="1">
    <source>
        <dbReference type="ARBA" id="ARBA00022737"/>
    </source>
</evidence>
<evidence type="ECO:0000256" key="2">
    <source>
        <dbReference type="PROSITE-ProRule" id="PRU00591"/>
    </source>
</evidence>
<gene>
    <name evidence="4" type="ORF">CDIOL_31750</name>
</gene>
<organism evidence="4 5">
    <name type="scientific">Clostridium diolis</name>
    <dbReference type="NCBI Taxonomy" id="223919"/>
    <lineage>
        <taxon>Bacteria</taxon>
        <taxon>Bacillati</taxon>
        <taxon>Bacillota</taxon>
        <taxon>Clostridia</taxon>
        <taxon>Eubacteriales</taxon>
        <taxon>Clostridiaceae</taxon>
        <taxon>Clostridium</taxon>
    </lineage>
</organism>
<keyword evidence="5" id="KW-1185">Reference proteome</keyword>
<comment type="caution">
    <text evidence="4">The sequence shown here is derived from an EMBL/GenBank/DDBJ whole genome shotgun (WGS) entry which is preliminary data.</text>
</comment>
<dbReference type="SUPFAM" id="SSF69360">
    <property type="entry name" value="Cell wall binding repeat"/>
    <property type="match status" value="1"/>
</dbReference>
<accession>A0AAV3W1H6</accession>
<feature type="signal peptide" evidence="3">
    <location>
        <begin position="1"/>
        <end position="29"/>
    </location>
</feature>
<evidence type="ECO:0000313" key="4">
    <source>
        <dbReference type="EMBL" id="GEA32252.1"/>
    </source>
</evidence>
<dbReference type="EMBL" id="BJLA01000011">
    <property type="protein sequence ID" value="GEA32252.1"/>
    <property type="molecule type" value="Genomic_DNA"/>
</dbReference>
<dbReference type="Pfam" id="PF19127">
    <property type="entry name" value="Choline_bind_3"/>
    <property type="match status" value="1"/>
</dbReference>
<evidence type="ECO:0008006" key="6">
    <source>
        <dbReference type="Google" id="ProtNLM"/>
    </source>
</evidence>
<dbReference type="Gene3D" id="2.10.270.10">
    <property type="entry name" value="Cholin Binding"/>
    <property type="match status" value="2"/>
</dbReference>
<evidence type="ECO:0000256" key="3">
    <source>
        <dbReference type="SAM" id="SignalP"/>
    </source>
</evidence>
<sequence length="222" mass="25753">MIKNCWKKAVALSMIATSIMLLNPVGANASWKQDNIGWWYSEGNLWATGWRKVDGNWYYFYQNGYMAKDTQINGYRIYSNGVAASNPSGKYEDSNSYKWKIENGENKNISNNYYYIENDKVIGKMINKNNYLYYTENGQNFTGWKQLGSTKGFNWYYMENGKRCLGWKSINGNWFYFSNFDGESDTDVENLRGKMVNTSILDAGKSYQFDDYGALQSTVTRL</sequence>
<feature type="chain" id="PRO_5043326934" description="Cell wall-binding protein" evidence="3">
    <location>
        <begin position="30"/>
        <end position="222"/>
    </location>
</feature>